<dbReference type="RefSeq" id="WP_207544583.1">
    <property type="nucleotide sequence ID" value="NZ_FOZG01000002.1"/>
</dbReference>
<keyword evidence="2" id="KW-1185">Reference proteome</keyword>
<sequence length="71" mass="7983">MHDRLLPAVMSVAEFSAWARLGKTRIYEEIASGALKTFTVGRRRLIATADAHDWLARYQCARPALRLVGRA</sequence>
<accession>A0A1I6L2G1</accession>
<dbReference type="Proteomes" id="UP000198824">
    <property type="component" value="Unassembled WGS sequence"/>
</dbReference>
<organism evidence="1 2">
    <name type="scientific">Sphingomonas jatrophae</name>
    <dbReference type="NCBI Taxonomy" id="1166337"/>
    <lineage>
        <taxon>Bacteria</taxon>
        <taxon>Pseudomonadati</taxon>
        <taxon>Pseudomonadota</taxon>
        <taxon>Alphaproteobacteria</taxon>
        <taxon>Sphingomonadales</taxon>
        <taxon>Sphingomonadaceae</taxon>
        <taxon>Sphingomonas</taxon>
    </lineage>
</organism>
<proteinExistence type="predicted"/>
<evidence type="ECO:0000313" key="1">
    <source>
        <dbReference type="EMBL" id="SFR97654.1"/>
    </source>
</evidence>
<protein>
    <recommendedName>
        <fullName evidence="3">DNA binding domain-containing protein, excisionase family</fullName>
    </recommendedName>
</protein>
<evidence type="ECO:0000313" key="2">
    <source>
        <dbReference type="Proteomes" id="UP000198824"/>
    </source>
</evidence>
<name>A0A1I6L2G1_9SPHN</name>
<dbReference type="EMBL" id="FOZG01000002">
    <property type="protein sequence ID" value="SFR97654.1"/>
    <property type="molecule type" value="Genomic_DNA"/>
</dbReference>
<reference evidence="1 2" key="1">
    <citation type="submission" date="2016-10" db="EMBL/GenBank/DDBJ databases">
        <authorList>
            <person name="de Groot N.N."/>
        </authorList>
    </citation>
    <scope>NUCLEOTIDE SEQUENCE [LARGE SCALE GENOMIC DNA]</scope>
    <source>
        <strain evidence="1 2">S5-249</strain>
    </source>
</reference>
<dbReference type="AlphaFoldDB" id="A0A1I6L2G1"/>
<dbReference type="STRING" id="1166337.SAMN05192580_2190"/>
<gene>
    <name evidence="1" type="ORF">SAMN05192580_2190</name>
</gene>
<evidence type="ECO:0008006" key="3">
    <source>
        <dbReference type="Google" id="ProtNLM"/>
    </source>
</evidence>